<accession>A0A3E4U5Y0</accession>
<name>A0A3E4U5Y0_9FIRM</name>
<evidence type="ECO:0000313" key="2">
    <source>
        <dbReference type="Proteomes" id="UP000261257"/>
    </source>
</evidence>
<gene>
    <name evidence="1" type="ORF">DXC39_15995</name>
</gene>
<proteinExistence type="predicted"/>
<comment type="caution">
    <text evidence="1">The sequence shown here is derived from an EMBL/GenBank/DDBJ whole genome shotgun (WGS) entry which is preliminary data.</text>
</comment>
<dbReference type="Proteomes" id="UP000261257">
    <property type="component" value="Unassembled WGS sequence"/>
</dbReference>
<sequence>MRKTERNEGEYPFVLLRFLCKLRRLGAKTFTIRWKCTAAAGKLQKLLAKLKKTSKIERRRVIPVKAANYREEMNKMITE</sequence>
<dbReference type="AlphaFoldDB" id="A0A3E4U5Y0"/>
<dbReference type="EMBL" id="QSSQ01000015">
    <property type="protein sequence ID" value="RGM03237.1"/>
    <property type="molecule type" value="Genomic_DNA"/>
</dbReference>
<reference evidence="1 2" key="1">
    <citation type="submission" date="2018-08" db="EMBL/GenBank/DDBJ databases">
        <title>A genome reference for cultivated species of the human gut microbiota.</title>
        <authorList>
            <person name="Zou Y."/>
            <person name="Xue W."/>
            <person name="Luo G."/>
        </authorList>
    </citation>
    <scope>NUCLEOTIDE SEQUENCE [LARGE SCALE GENOMIC DNA]</scope>
    <source>
        <strain evidence="1 2">TF05-11AC</strain>
    </source>
</reference>
<protein>
    <submittedName>
        <fullName evidence="1">Uncharacterized protein</fullName>
    </submittedName>
</protein>
<evidence type="ECO:0000313" key="1">
    <source>
        <dbReference type="EMBL" id="RGM03237.1"/>
    </source>
</evidence>
<organism evidence="1 2">
    <name type="scientific">Hungatella hathewayi</name>
    <dbReference type="NCBI Taxonomy" id="154046"/>
    <lineage>
        <taxon>Bacteria</taxon>
        <taxon>Bacillati</taxon>
        <taxon>Bacillota</taxon>
        <taxon>Clostridia</taxon>
        <taxon>Lachnospirales</taxon>
        <taxon>Lachnospiraceae</taxon>
        <taxon>Hungatella</taxon>
    </lineage>
</organism>